<name>A0A7H9EAW6_9LACO</name>
<gene>
    <name evidence="1" type="ORF">GTO85_09700</name>
</gene>
<dbReference type="AlphaFoldDB" id="A0A7H9EAW6"/>
<protein>
    <submittedName>
        <fullName evidence="1">Uncharacterized protein</fullName>
    </submittedName>
</protein>
<dbReference type="EMBL" id="CP047415">
    <property type="protein sequence ID" value="QLL74599.1"/>
    <property type="molecule type" value="Genomic_DNA"/>
</dbReference>
<dbReference type="RefSeq" id="WP_180860756.1">
    <property type="nucleotide sequence ID" value="NZ_CP047415.1"/>
</dbReference>
<evidence type="ECO:0000313" key="1">
    <source>
        <dbReference type="EMBL" id="QLL74599.1"/>
    </source>
</evidence>
<sequence length="98" mass="11388">MPYKKINASEFNSMKFIKGIEKRYGYELASKVTSDLIQLATIAQTNDYLDELNSPRFVARFKLHPLTGRLIVETINDEMKGYRYTVINDKVTRTAMVY</sequence>
<evidence type="ECO:0000313" key="2">
    <source>
        <dbReference type="Proteomes" id="UP000510660"/>
    </source>
</evidence>
<reference evidence="1 2" key="1">
    <citation type="submission" date="2020-01" db="EMBL/GenBank/DDBJ databases">
        <title>Complete and circular genome sequences of six lactobacillus isolates from horses.</title>
        <authorList>
            <person name="Hassan H.M."/>
        </authorList>
    </citation>
    <scope>NUCLEOTIDE SEQUENCE [LARGE SCALE GENOMIC DNA]</scope>
    <source>
        <strain evidence="1 2">1D</strain>
    </source>
</reference>
<organism evidence="1 2">
    <name type="scientific">Lactobacillus crispatus</name>
    <dbReference type="NCBI Taxonomy" id="47770"/>
    <lineage>
        <taxon>Bacteria</taxon>
        <taxon>Bacillati</taxon>
        <taxon>Bacillota</taxon>
        <taxon>Bacilli</taxon>
        <taxon>Lactobacillales</taxon>
        <taxon>Lactobacillaceae</taxon>
        <taxon>Lactobacillus</taxon>
    </lineage>
</organism>
<proteinExistence type="predicted"/>
<accession>A0A7H9EAW6</accession>
<dbReference type="Proteomes" id="UP000510660">
    <property type="component" value="Chromosome"/>
</dbReference>